<dbReference type="Proteomes" id="UP001172911">
    <property type="component" value="Unassembled WGS sequence"/>
</dbReference>
<dbReference type="EMBL" id="JARPTC010000010">
    <property type="protein sequence ID" value="MDO7787108.1"/>
    <property type="molecule type" value="Genomic_DNA"/>
</dbReference>
<evidence type="ECO:0000256" key="1">
    <source>
        <dbReference type="SAM" id="Phobius"/>
    </source>
</evidence>
<feature type="transmembrane region" description="Helical" evidence="1">
    <location>
        <begin position="46"/>
        <end position="69"/>
    </location>
</feature>
<accession>A0AAW7ZCT9</accession>
<reference evidence="2" key="1">
    <citation type="journal article" date="2023" name="J. Hazard. Mater.">
        <title>Anaerobic biodegradation of pyrene and benzo[a]pyrene by a new sulfate-reducing Desulforamulus aquiferis strain DSA.</title>
        <authorList>
            <person name="Zhang Z."/>
            <person name="Sun J."/>
            <person name="Gong X."/>
            <person name="Wang C."/>
            <person name="Wang H."/>
        </authorList>
    </citation>
    <scope>NUCLEOTIDE SEQUENCE</scope>
    <source>
        <strain evidence="2">DSA</strain>
    </source>
</reference>
<gene>
    <name evidence="2" type="ORF">P6N53_07750</name>
</gene>
<evidence type="ECO:0000313" key="2">
    <source>
        <dbReference type="EMBL" id="MDO7787108.1"/>
    </source>
</evidence>
<protein>
    <recommendedName>
        <fullName evidence="4">Holin</fullName>
    </recommendedName>
</protein>
<keyword evidence="1" id="KW-1133">Transmembrane helix</keyword>
<dbReference type="RefSeq" id="WP_304542251.1">
    <property type="nucleotide sequence ID" value="NZ_JARPTC010000010.1"/>
</dbReference>
<keyword evidence="1" id="KW-0472">Membrane</keyword>
<feature type="transmembrane region" description="Helical" evidence="1">
    <location>
        <begin position="81"/>
        <end position="99"/>
    </location>
</feature>
<keyword evidence="3" id="KW-1185">Reference proteome</keyword>
<proteinExistence type="predicted"/>
<evidence type="ECO:0000313" key="3">
    <source>
        <dbReference type="Proteomes" id="UP001172911"/>
    </source>
</evidence>
<evidence type="ECO:0008006" key="4">
    <source>
        <dbReference type="Google" id="ProtNLM"/>
    </source>
</evidence>
<name>A0AAW7ZCT9_9FIRM</name>
<organism evidence="2 3">
    <name type="scientific">Desulforamulus aquiferis</name>
    <dbReference type="NCBI Taxonomy" id="1397668"/>
    <lineage>
        <taxon>Bacteria</taxon>
        <taxon>Bacillati</taxon>
        <taxon>Bacillota</taxon>
        <taxon>Clostridia</taxon>
        <taxon>Eubacteriales</taxon>
        <taxon>Peptococcaceae</taxon>
        <taxon>Desulforamulus</taxon>
    </lineage>
</organism>
<dbReference type="AlphaFoldDB" id="A0AAW7ZCT9"/>
<comment type="caution">
    <text evidence="2">The sequence shown here is derived from an EMBL/GenBank/DDBJ whole genome shotgun (WGS) entry which is preliminary data.</text>
</comment>
<reference evidence="2" key="2">
    <citation type="submission" date="2023-03" db="EMBL/GenBank/DDBJ databases">
        <authorList>
            <person name="Zhang Z."/>
        </authorList>
    </citation>
    <scope>NUCLEOTIDE SEQUENCE</scope>
    <source>
        <strain evidence="2">DSA</strain>
    </source>
</reference>
<feature type="transmembrane region" description="Helical" evidence="1">
    <location>
        <begin position="6"/>
        <end position="26"/>
    </location>
</feature>
<keyword evidence="1" id="KW-0812">Transmembrane</keyword>
<sequence>MENVLSLIIPFVSLAILSVMVDKFTLFLEWLMEKTPGLPNQLERPIAYLLVFGISFVVCWRGDFSLFQYLNFDFSNPWEGWLMTALVLSGGSAFVRSGFSMVDNIPLSVTSATAGLRRMFITKGENKDETR</sequence>